<dbReference type="SUPFAM" id="SSF69737">
    <property type="entry name" value="Urease metallochaperone UreE, C-terminal domain"/>
    <property type="match status" value="1"/>
</dbReference>
<evidence type="ECO:0000313" key="3">
    <source>
        <dbReference type="Proteomes" id="UP000002384"/>
    </source>
</evidence>
<protein>
    <recommendedName>
        <fullName evidence="1">Urease accessory protein UreE C-terminal domain-containing protein</fullName>
    </recommendedName>
</protein>
<organism evidence="2 3">
    <name type="scientific">Gloeothece citriformis (strain PCC 7424)</name>
    <name type="common">Cyanothece sp. (strain PCC 7424)</name>
    <dbReference type="NCBI Taxonomy" id="65393"/>
    <lineage>
        <taxon>Bacteria</taxon>
        <taxon>Bacillati</taxon>
        <taxon>Cyanobacteriota</taxon>
        <taxon>Cyanophyceae</taxon>
        <taxon>Oscillatoriophycideae</taxon>
        <taxon>Chroococcales</taxon>
        <taxon>Aphanothecaceae</taxon>
        <taxon>Gloeothece</taxon>
        <taxon>Gloeothece citriformis</taxon>
    </lineage>
</organism>
<dbReference type="InterPro" id="IPR007864">
    <property type="entry name" value="UreE_C_dom"/>
</dbReference>
<dbReference type="GO" id="GO:0065003">
    <property type="term" value="P:protein-containing complex assembly"/>
    <property type="evidence" value="ECO:0007669"/>
    <property type="project" value="InterPro"/>
</dbReference>
<dbReference type="STRING" id="65393.PCC7424_4415"/>
<dbReference type="OrthoDB" id="3394858at2"/>
<gene>
    <name evidence="2" type="ordered locus">PCC7424_4415</name>
</gene>
<dbReference type="eggNOG" id="COG2371">
    <property type="taxonomic scope" value="Bacteria"/>
</dbReference>
<dbReference type="Gene3D" id="2.60.260.20">
    <property type="entry name" value="Urease metallochaperone UreE, N-terminal domain"/>
    <property type="match status" value="1"/>
</dbReference>
<name>B7K910_GLOC7</name>
<dbReference type="EMBL" id="CP001291">
    <property type="protein sequence ID" value="ACK72779.1"/>
    <property type="molecule type" value="Genomic_DNA"/>
</dbReference>
<dbReference type="RefSeq" id="WP_015956363.1">
    <property type="nucleotide sequence ID" value="NC_011729.1"/>
</dbReference>
<sequence length="172" mass="19923">MIELAETYLGNITDNNSLSEQIKKALSQEQCLEVYLSQPDSGKGRIFTHSNCGNEIGIIKSRDWVLREGDVFQTEQNKFLLIHLQQKKIMVISFTEPVSDRPINLVHLGHVLGNHHWPIIIQGDKLYVQLAADEDVIEETILNFKIPGLRISYEWRSPWDQLTFSEQEHHHH</sequence>
<feature type="domain" description="Urease accessory protein UreE C-terminal" evidence="1">
    <location>
        <begin position="94"/>
        <end position="156"/>
    </location>
</feature>
<dbReference type="GO" id="GO:0016151">
    <property type="term" value="F:nickel cation binding"/>
    <property type="evidence" value="ECO:0007669"/>
    <property type="project" value="InterPro"/>
</dbReference>
<evidence type="ECO:0000313" key="2">
    <source>
        <dbReference type="EMBL" id="ACK72779.1"/>
    </source>
</evidence>
<proteinExistence type="predicted"/>
<accession>B7K910</accession>
<dbReference type="KEGG" id="cyc:PCC7424_4415"/>
<reference evidence="3" key="1">
    <citation type="journal article" date="2011" name="MBio">
        <title>Novel metabolic attributes of the genus Cyanothece, comprising a group of unicellular nitrogen-fixing Cyanobacteria.</title>
        <authorList>
            <person name="Bandyopadhyay A."/>
            <person name="Elvitigala T."/>
            <person name="Welsh E."/>
            <person name="Stockel J."/>
            <person name="Liberton M."/>
            <person name="Min H."/>
            <person name="Sherman L.A."/>
            <person name="Pakrasi H.B."/>
        </authorList>
    </citation>
    <scope>NUCLEOTIDE SEQUENCE [LARGE SCALE GENOMIC DNA]</scope>
    <source>
        <strain evidence="3">PCC 7424</strain>
    </source>
</reference>
<dbReference type="Pfam" id="PF05194">
    <property type="entry name" value="UreE_C"/>
    <property type="match status" value="1"/>
</dbReference>
<dbReference type="AlphaFoldDB" id="B7K910"/>
<dbReference type="Proteomes" id="UP000002384">
    <property type="component" value="Chromosome"/>
</dbReference>
<keyword evidence="3" id="KW-1185">Reference proteome</keyword>
<dbReference type="GO" id="GO:0019627">
    <property type="term" value="P:urea metabolic process"/>
    <property type="evidence" value="ECO:0007669"/>
    <property type="project" value="InterPro"/>
</dbReference>
<dbReference type="InterPro" id="IPR036118">
    <property type="entry name" value="UreE_N_sf"/>
</dbReference>
<dbReference type="HOGENOM" id="CLU_1567901_0_0_3"/>
<evidence type="ECO:0000259" key="1">
    <source>
        <dbReference type="Pfam" id="PF05194"/>
    </source>
</evidence>
<dbReference type="SUPFAM" id="SSF69287">
    <property type="entry name" value="Urease metallochaperone UreE, N-terminal domain"/>
    <property type="match status" value="1"/>
</dbReference>